<evidence type="ECO:0000256" key="1">
    <source>
        <dbReference type="SAM" id="Phobius"/>
    </source>
</evidence>
<sequence>MKTTAFNYSRFAFNTIIKKKSTIIMPIIIFVCSIIVGFIFQFAVSSKYLSLAGYLYAFTILLITVIFASIKALNIFKDFEHEGLELISLSKPISRSQLILGKLVTLIYFGLIWALVLSISALTGLYGVYAVSTLFIYALLYLFVGLCTYLIIGLITALIAYKVNQKIAITLPLAFFIPMTLGGVLLSANTTSNVNNVAYFLNKKYPYHLSGNEVNAEPYYINNRKDELLLIPNGQDNKTFSKEQKDYLENVMKIANKSSTEWQIYSWLSLPYQLLDVFNPKNKNVFETISKNNFSNLDRYVYYNDLDDITYKYKLNTSVSQTKYPNLQGDQLVPSYIIPGLLKNNSVIPNTVNTGVIYARQGASEIDVEFPEDEAQFSSQNNLVGKLKWEYIYEALKDENFNKIAANFVDNFNQKHSKETDLNRIHDDLIDAISKYVNNPESQINRYTNTNVTIFNEYAIREQKLQSEIERKIYFSIALMNYIYFNNQDTNLFKAMIKNTKIASFGNTQFKLEINGFKYEIGGYSSFEKKLYIVKKNNAEKVLVRYDLTKSSSNHLFQASPELFSIARDKQIVNKNIYFVLWIATIAILFGTVYAVYKRKDYK</sequence>
<dbReference type="RefSeq" id="WP_038561793.1">
    <property type="nucleotide sequence ID" value="NZ_CP007521.1"/>
</dbReference>
<feature type="transmembrane region" description="Helical" evidence="1">
    <location>
        <begin position="167"/>
        <end position="186"/>
    </location>
</feature>
<evidence type="ECO:0000313" key="3">
    <source>
        <dbReference type="Proteomes" id="UP000027088"/>
    </source>
</evidence>
<proteinExistence type="predicted"/>
<dbReference type="Proteomes" id="UP000027088">
    <property type="component" value="Chromosome"/>
</dbReference>
<dbReference type="KEGG" id="mcr:MCFN_02055"/>
<dbReference type="AlphaFoldDB" id="A0A059XLZ2"/>
<feature type="transmembrane region" description="Helical" evidence="1">
    <location>
        <begin position="577"/>
        <end position="597"/>
    </location>
</feature>
<dbReference type="EMBL" id="CP007521">
    <property type="protein sequence ID" value="AIA29549.1"/>
    <property type="molecule type" value="Genomic_DNA"/>
</dbReference>
<dbReference type="eggNOG" id="COG1277">
    <property type="taxonomic scope" value="Bacteria"/>
</dbReference>
<gene>
    <name evidence="2" type="ORF">MCFN_02055</name>
</gene>
<feature type="transmembrane region" description="Helical" evidence="1">
    <location>
        <begin position="21"/>
        <end position="42"/>
    </location>
</feature>
<name>A0A059XLZ2_9BACT</name>
<protein>
    <submittedName>
        <fullName evidence="2">ABC transporter permease</fullName>
    </submittedName>
</protein>
<accession>A0A059XLZ2</accession>
<keyword evidence="1" id="KW-1133">Transmembrane helix</keyword>
<keyword evidence="1" id="KW-0472">Membrane</keyword>
<evidence type="ECO:0000313" key="2">
    <source>
        <dbReference type="EMBL" id="AIA29549.1"/>
    </source>
</evidence>
<feature type="transmembrane region" description="Helical" evidence="1">
    <location>
        <begin position="135"/>
        <end position="160"/>
    </location>
</feature>
<reference evidence="2 3" key="1">
    <citation type="journal article" date="2014" name="Genome Announc.">
        <title>Complete Genome Sequence of the Bovine Mastitis Pathogen Mycoplasma californicum Strain ST-6T (ATCC 33461T).</title>
        <authorList>
            <person name="Calcutt M.J."/>
            <person name="Foecking M.F."/>
            <person name="Fox L.K."/>
        </authorList>
    </citation>
    <scope>NUCLEOTIDE SEQUENCE [LARGE SCALE GENOMIC DNA]</scope>
    <source>
        <strain evidence="2 3">ST-6</strain>
    </source>
</reference>
<feature type="transmembrane region" description="Helical" evidence="1">
    <location>
        <begin position="48"/>
        <end position="70"/>
    </location>
</feature>
<keyword evidence="1" id="KW-0812">Transmembrane</keyword>
<keyword evidence="3" id="KW-1185">Reference proteome</keyword>
<organism evidence="2 3">
    <name type="scientific">Mycoplasmopsis californica</name>
    <dbReference type="NCBI Taxonomy" id="2113"/>
    <lineage>
        <taxon>Bacteria</taxon>
        <taxon>Bacillati</taxon>
        <taxon>Mycoplasmatota</taxon>
        <taxon>Mycoplasmoidales</taxon>
        <taxon>Metamycoplasmataceae</taxon>
        <taxon>Mycoplasmopsis</taxon>
    </lineage>
</organism>
<feature type="transmembrane region" description="Helical" evidence="1">
    <location>
        <begin position="103"/>
        <end position="129"/>
    </location>
</feature>